<evidence type="ECO:0000313" key="1">
    <source>
        <dbReference type="EMBL" id="MPM09382.1"/>
    </source>
</evidence>
<sequence length="156" mass="16893">MGADSHEHDEVGHVYEDVDLRTRMQDKRMRKLAGMTDRALPPVLVGPGSFSNLVICWGSTLPIVREALGRLGRDDTALLAFEQVWPLAPSAGDLLRKASFTAVVEGNSTGQFAGLLRKTFGVAADRTVLKYNGLQFSVEEVTDRLGEILPGKGGGR</sequence>
<proteinExistence type="predicted"/>
<dbReference type="InterPro" id="IPR009014">
    <property type="entry name" value="Transketo_C/PFOR_II"/>
</dbReference>
<name>A0A644WZV0_9ZZZZ</name>
<dbReference type="AlphaFoldDB" id="A0A644WZV0"/>
<dbReference type="Gene3D" id="3.40.50.920">
    <property type="match status" value="1"/>
</dbReference>
<dbReference type="SUPFAM" id="SSF52922">
    <property type="entry name" value="TK C-terminal domain-like"/>
    <property type="match status" value="1"/>
</dbReference>
<organism evidence="1">
    <name type="scientific">bioreactor metagenome</name>
    <dbReference type="NCBI Taxonomy" id="1076179"/>
    <lineage>
        <taxon>unclassified sequences</taxon>
        <taxon>metagenomes</taxon>
        <taxon>ecological metagenomes</taxon>
    </lineage>
</organism>
<accession>A0A644WZV0</accession>
<gene>
    <name evidence="1" type="ORF">SDC9_55699</name>
</gene>
<dbReference type="EMBL" id="VSSQ01001562">
    <property type="protein sequence ID" value="MPM09382.1"/>
    <property type="molecule type" value="Genomic_DNA"/>
</dbReference>
<reference evidence="1" key="1">
    <citation type="submission" date="2019-08" db="EMBL/GenBank/DDBJ databases">
        <authorList>
            <person name="Kucharzyk K."/>
            <person name="Murdoch R.W."/>
            <person name="Higgins S."/>
            <person name="Loffler F."/>
        </authorList>
    </citation>
    <scope>NUCLEOTIDE SEQUENCE</scope>
</reference>
<comment type="caution">
    <text evidence="1">The sequence shown here is derived from an EMBL/GenBank/DDBJ whole genome shotgun (WGS) entry which is preliminary data.</text>
</comment>
<protein>
    <submittedName>
        <fullName evidence="1">Uncharacterized protein</fullName>
    </submittedName>
</protein>